<protein>
    <submittedName>
        <fullName evidence="2">Uncharacterized protein</fullName>
    </submittedName>
</protein>
<proteinExistence type="predicted"/>
<evidence type="ECO:0000313" key="2">
    <source>
        <dbReference type="WBParaSite" id="PDA_v2.g365.t1"/>
    </source>
</evidence>
<sequence length="167" mass="19537">MPKLDFCQTKQIILATDFVFERETLDKIIQPSLEKVYLQCYLCKDVNPGLLVLQKCPNIKRISIRCFGPPDVPILTNNILKEMLKTKRGKKIELFDFEYVSEIDPNDLIKLMDNHLDPISFIYFLTLDAEFDACKQMFTKIQEIRPKIDHGIQIELESISKSYKTFL</sequence>
<accession>A0A914QJH2</accession>
<name>A0A914QJH2_9BILA</name>
<evidence type="ECO:0000313" key="1">
    <source>
        <dbReference type="Proteomes" id="UP000887578"/>
    </source>
</evidence>
<dbReference type="WBParaSite" id="PDA_v2.g365.t1">
    <property type="protein sequence ID" value="PDA_v2.g365.t1"/>
    <property type="gene ID" value="PDA_v2.g365"/>
</dbReference>
<dbReference type="AlphaFoldDB" id="A0A914QJH2"/>
<keyword evidence="1" id="KW-1185">Reference proteome</keyword>
<dbReference type="Proteomes" id="UP000887578">
    <property type="component" value="Unplaced"/>
</dbReference>
<organism evidence="1 2">
    <name type="scientific">Panagrolaimus davidi</name>
    <dbReference type="NCBI Taxonomy" id="227884"/>
    <lineage>
        <taxon>Eukaryota</taxon>
        <taxon>Metazoa</taxon>
        <taxon>Ecdysozoa</taxon>
        <taxon>Nematoda</taxon>
        <taxon>Chromadorea</taxon>
        <taxon>Rhabditida</taxon>
        <taxon>Tylenchina</taxon>
        <taxon>Panagrolaimomorpha</taxon>
        <taxon>Panagrolaimoidea</taxon>
        <taxon>Panagrolaimidae</taxon>
        <taxon>Panagrolaimus</taxon>
    </lineage>
</organism>
<reference evidence="2" key="1">
    <citation type="submission" date="2022-11" db="UniProtKB">
        <authorList>
            <consortium name="WormBaseParasite"/>
        </authorList>
    </citation>
    <scope>IDENTIFICATION</scope>
</reference>